<dbReference type="EMBL" id="BKCJ011409637">
    <property type="protein sequence ID" value="GFD31002.1"/>
    <property type="molecule type" value="Genomic_DNA"/>
</dbReference>
<accession>A0A699V6Q1</accession>
<organism evidence="1">
    <name type="scientific">Tanacetum cinerariifolium</name>
    <name type="common">Dalmatian daisy</name>
    <name type="synonym">Chrysanthemum cinerariifolium</name>
    <dbReference type="NCBI Taxonomy" id="118510"/>
    <lineage>
        <taxon>Eukaryota</taxon>
        <taxon>Viridiplantae</taxon>
        <taxon>Streptophyta</taxon>
        <taxon>Embryophyta</taxon>
        <taxon>Tracheophyta</taxon>
        <taxon>Spermatophyta</taxon>
        <taxon>Magnoliopsida</taxon>
        <taxon>eudicotyledons</taxon>
        <taxon>Gunneridae</taxon>
        <taxon>Pentapetalae</taxon>
        <taxon>asterids</taxon>
        <taxon>campanulids</taxon>
        <taxon>Asterales</taxon>
        <taxon>Asteraceae</taxon>
        <taxon>Asteroideae</taxon>
        <taxon>Anthemideae</taxon>
        <taxon>Anthemidinae</taxon>
        <taxon>Tanacetum</taxon>
    </lineage>
</organism>
<proteinExistence type="predicted"/>
<comment type="caution">
    <text evidence="1">The sequence shown here is derived from an EMBL/GenBank/DDBJ whole genome shotgun (WGS) entry which is preliminary data.</text>
</comment>
<reference evidence="1" key="1">
    <citation type="journal article" date="2019" name="Sci. Rep.">
        <title>Draft genome of Tanacetum cinerariifolium, the natural source of mosquito coil.</title>
        <authorList>
            <person name="Yamashiro T."/>
            <person name="Shiraishi A."/>
            <person name="Satake H."/>
            <person name="Nakayama K."/>
        </authorList>
    </citation>
    <scope>NUCLEOTIDE SEQUENCE</scope>
</reference>
<sequence length="77" mass="8846">MLQEHLDLRLLSGTLFEFGVLDYEYCDAFWVLELLVVTTDDNACRSIPKRLRRTRACSGFLAFAHFLSHCLSHAGRV</sequence>
<gene>
    <name evidence="1" type="ORF">Tci_902971</name>
</gene>
<name>A0A699V6Q1_TANCI</name>
<protein>
    <submittedName>
        <fullName evidence="1">Uncharacterized protein</fullName>
    </submittedName>
</protein>
<evidence type="ECO:0000313" key="1">
    <source>
        <dbReference type="EMBL" id="GFD31002.1"/>
    </source>
</evidence>
<dbReference type="AlphaFoldDB" id="A0A699V6Q1"/>